<sequence>MEENSTQIRELKPRNYIAYGLGDLYGGGSFFLISTFSMYFLVSVVGMNPVLAGLIPGLGKIWDSISDPLMGYLTDNNKSRFGRRRVFFLIGIIPIMVTFTLIWLPVPFKSQISLFIYYFITYLMFYSCSTMVLVPYSALSAEMTNDFSKRNRLIGTRMVFSMAATLIGGVAAQPLINSFSSQSMGHLMMGLIFAIIFALPYILVFLGTWEIPIERKVKDERSSILKNFSSIYRNRTFRIHILMYICAYAAMDILMAWFKFYVIDYLKNPQVVTFGLGAILITQLIALPVYVRISNRRSHAFAYRTGLIIWALAIAALTIHQPGGSMLRLILNCVCIGAGMSAGVIIPFQLLPFDADVDELITTEKRAGTYAGAMTLIRKLIQGALVLPVLGLLLSLIGYQTSTDGEIIIQTAETMLRLRIIFITAPMLLAVTGILVSFRFPVTPKTHKILMNEIDRLKKGGDKSEVSPETKSVCEKLTGLDYMHLYKES</sequence>
<protein>
    <submittedName>
        <fullName evidence="3">MFS transporter</fullName>
    </submittedName>
</protein>
<dbReference type="InterPro" id="IPR036259">
    <property type="entry name" value="MFS_trans_sf"/>
</dbReference>
<organism evidence="3 4">
    <name type="scientific">Candidatus Thalassospirochaeta sargassi</name>
    <dbReference type="NCBI Taxonomy" id="3119039"/>
    <lineage>
        <taxon>Bacteria</taxon>
        <taxon>Pseudomonadati</taxon>
        <taxon>Spirochaetota</taxon>
        <taxon>Spirochaetia</taxon>
        <taxon>Spirochaetales</taxon>
        <taxon>Spirochaetaceae</taxon>
        <taxon>Candidatus Thalassospirochaeta</taxon>
    </lineage>
</organism>
<feature type="transmembrane region" description="Helical" evidence="2">
    <location>
        <begin position="116"/>
        <end position="139"/>
    </location>
</feature>
<dbReference type="GO" id="GO:0005886">
    <property type="term" value="C:plasma membrane"/>
    <property type="evidence" value="ECO:0007669"/>
    <property type="project" value="TreeGrafter"/>
</dbReference>
<dbReference type="Proteomes" id="UP001221217">
    <property type="component" value="Unassembled WGS sequence"/>
</dbReference>
<keyword evidence="2" id="KW-0472">Membrane</keyword>
<comment type="caution">
    <text evidence="3">The sequence shown here is derived from an EMBL/GenBank/DDBJ whole genome shotgun (WGS) entry which is preliminary data.</text>
</comment>
<gene>
    <name evidence="3" type="ORF">PQJ61_08260</name>
</gene>
<feature type="transmembrane region" description="Helical" evidence="2">
    <location>
        <begin position="270"/>
        <end position="289"/>
    </location>
</feature>
<evidence type="ECO:0000256" key="2">
    <source>
        <dbReference type="SAM" id="Phobius"/>
    </source>
</evidence>
<proteinExistence type="inferred from homology"/>
<evidence type="ECO:0000313" key="3">
    <source>
        <dbReference type="EMBL" id="MDC7226744.1"/>
    </source>
</evidence>
<dbReference type="AlphaFoldDB" id="A0AAJ1MNS3"/>
<dbReference type="InterPro" id="IPR039672">
    <property type="entry name" value="MFS_2"/>
</dbReference>
<feature type="transmembrane region" description="Helical" evidence="2">
    <location>
        <begin position="86"/>
        <end position="104"/>
    </location>
</feature>
<feature type="transmembrane region" description="Helical" evidence="2">
    <location>
        <begin position="188"/>
        <end position="209"/>
    </location>
</feature>
<dbReference type="GO" id="GO:0008643">
    <property type="term" value="P:carbohydrate transport"/>
    <property type="evidence" value="ECO:0007669"/>
    <property type="project" value="InterPro"/>
</dbReference>
<name>A0AAJ1MNS3_9SPIO</name>
<dbReference type="CDD" id="cd17332">
    <property type="entry name" value="MFS_MelB_like"/>
    <property type="match status" value="1"/>
</dbReference>
<feature type="transmembrane region" description="Helical" evidence="2">
    <location>
        <begin position="241"/>
        <end position="258"/>
    </location>
</feature>
<dbReference type="EMBL" id="JAQQAL010000017">
    <property type="protein sequence ID" value="MDC7226744.1"/>
    <property type="molecule type" value="Genomic_DNA"/>
</dbReference>
<evidence type="ECO:0000313" key="4">
    <source>
        <dbReference type="Proteomes" id="UP001221217"/>
    </source>
</evidence>
<feature type="transmembrane region" description="Helical" evidence="2">
    <location>
        <begin position="301"/>
        <end position="320"/>
    </location>
</feature>
<keyword evidence="2" id="KW-1133">Transmembrane helix</keyword>
<dbReference type="Gene3D" id="1.20.1250.20">
    <property type="entry name" value="MFS general substrate transporter like domains"/>
    <property type="match status" value="2"/>
</dbReference>
<dbReference type="Pfam" id="PF13347">
    <property type="entry name" value="MFS_2"/>
    <property type="match status" value="1"/>
</dbReference>
<dbReference type="GO" id="GO:0015293">
    <property type="term" value="F:symporter activity"/>
    <property type="evidence" value="ECO:0007669"/>
    <property type="project" value="InterPro"/>
</dbReference>
<dbReference type="PANTHER" id="PTHR11328">
    <property type="entry name" value="MAJOR FACILITATOR SUPERFAMILY DOMAIN-CONTAINING PROTEIN"/>
    <property type="match status" value="1"/>
</dbReference>
<feature type="transmembrane region" description="Helical" evidence="2">
    <location>
        <begin position="380"/>
        <end position="400"/>
    </location>
</feature>
<feature type="transmembrane region" description="Helical" evidence="2">
    <location>
        <begin position="420"/>
        <end position="442"/>
    </location>
</feature>
<accession>A0AAJ1MNS3</accession>
<feature type="transmembrane region" description="Helical" evidence="2">
    <location>
        <begin position="159"/>
        <end position="176"/>
    </location>
</feature>
<dbReference type="PANTHER" id="PTHR11328:SF24">
    <property type="entry name" value="MAJOR FACILITATOR SUPERFAMILY (MFS) PROFILE DOMAIN-CONTAINING PROTEIN"/>
    <property type="match status" value="1"/>
</dbReference>
<keyword evidence="2" id="KW-0812">Transmembrane</keyword>
<reference evidence="3 4" key="1">
    <citation type="submission" date="2022-12" db="EMBL/GenBank/DDBJ databases">
        <title>Metagenome assembled genome from gulf of manar.</title>
        <authorList>
            <person name="Kohli P."/>
            <person name="Pk S."/>
            <person name="Venkata Ramana C."/>
            <person name="Sasikala C."/>
        </authorList>
    </citation>
    <scope>NUCLEOTIDE SEQUENCE [LARGE SCALE GENOMIC DNA]</scope>
    <source>
        <strain evidence="3">JB008</strain>
    </source>
</reference>
<evidence type="ECO:0000256" key="1">
    <source>
        <dbReference type="ARBA" id="ARBA00009617"/>
    </source>
</evidence>
<comment type="similarity">
    <text evidence="1">Belongs to the sodium:galactoside symporter (TC 2.A.2) family.</text>
</comment>
<feature type="transmembrane region" description="Helical" evidence="2">
    <location>
        <begin position="30"/>
        <end position="55"/>
    </location>
</feature>
<dbReference type="SUPFAM" id="SSF103473">
    <property type="entry name" value="MFS general substrate transporter"/>
    <property type="match status" value="1"/>
</dbReference>